<evidence type="ECO:0000313" key="6">
    <source>
        <dbReference type="EnsemblFungi" id="FOXG_04726P0"/>
    </source>
</evidence>
<keyword evidence="2 5" id="KW-0479">Metal-binding</keyword>
<proteinExistence type="inferred from homology"/>
<dbReference type="PANTHER" id="PTHR10543:SF89">
    <property type="entry name" value="CAROTENOID 9,10(9',10')-CLEAVAGE DIOXYGENASE 1"/>
    <property type="match status" value="1"/>
</dbReference>
<feature type="binding site" evidence="5">
    <location>
        <position position="283"/>
    </location>
    <ligand>
        <name>Fe cation</name>
        <dbReference type="ChEBI" id="CHEBI:24875"/>
        <note>catalytic</note>
    </ligand>
</feature>
<comment type="cofactor">
    <cofactor evidence="5">
        <name>Fe(2+)</name>
        <dbReference type="ChEBI" id="CHEBI:29033"/>
    </cofactor>
    <text evidence="5">Binds 1 Fe(2+) ion per subunit.</text>
</comment>
<evidence type="ECO:0000313" key="7">
    <source>
        <dbReference type="Proteomes" id="UP000002489"/>
    </source>
</evidence>
<dbReference type="EnsemblFungi" id="FOXG_04726T0">
    <property type="protein sequence ID" value="FOXG_04726P0"/>
    <property type="gene ID" value="FOXG_04726"/>
</dbReference>
<reference evidence="7" key="1">
    <citation type="journal article" date="2012" name="Mol. Plant Microbe Interact.">
        <title>A highly conserved effector in Fusarium oxysporum is required for full virulence on Arabidopsis.</title>
        <authorList>
            <person name="Thatcher L.F."/>
            <person name="Gardiner D.M."/>
            <person name="Kazan K."/>
            <person name="Manners J."/>
        </authorList>
    </citation>
    <scope>NUCLEOTIDE SEQUENCE [LARGE SCALE GENOMIC DNA]</scope>
    <source>
        <strain evidence="7">Fo5176</strain>
    </source>
</reference>
<dbReference type="InterPro" id="IPR004294">
    <property type="entry name" value="Carotenoid_Oase"/>
</dbReference>
<dbReference type="AlphaFoldDB" id="A0A0D2XLA2"/>
<evidence type="ECO:0000256" key="5">
    <source>
        <dbReference type="PIRSR" id="PIRSR604294-1"/>
    </source>
</evidence>
<dbReference type="GO" id="GO:0010436">
    <property type="term" value="F:carotenoid dioxygenase activity"/>
    <property type="evidence" value="ECO:0007669"/>
    <property type="project" value="TreeGrafter"/>
</dbReference>
<evidence type="ECO:0000256" key="2">
    <source>
        <dbReference type="ARBA" id="ARBA00022723"/>
    </source>
</evidence>
<dbReference type="GO" id="GO:0016121">
    <property type="term" value="P:carotene catabolic process"/>
    <property type="evidence" value="ECO:0007669"/>
    <property type="project" value="TreeGrafter"/>
</dbReference>
<evidence type="ECO:0000256" key="3">
    <source>
        <dbReference type="ARBA" id="ARBA00023002"/>
    </source>
</evidence>
<feature type="binding site" evidence="5">
    <location>
        <position position="466"/>
    </location>
    <ligand>
        <name>Fe cation</name>
        <dbReference type="ChEBI" id="CHEBI:24875"/>
        <note>catalytic</note>
    </ligand>
</feature>
<feature type="binding site" evidence="5">
    <location>
        <position position="202"/>
    </location>
    <ligand>
        <name>Fe cation</name>
        <dbReference type="ChEBI" id="CHEBI:24875"/>
        <note>catalytic</note>
    </ligand>
</feature>
<accession>A0A0D2XLA2</accession>
<dbReference type="Pfam" id="PF03055">
    <property type="entry name" value="RPE65"/>
    <property type="match status" value="2"/>
</dbReference>
<evidence type="ECO:0000256" key="4">
    <source>
        <dbReference type="ARBA" id="ARBA00023004"/>
    </source>
</evidence>
<reference evidence="6" key="2">
    <citation type="submission" date="2025-08" db="UniProtKB">
        <authorList>
            <consortium name="EnsemblFungi"/>
        </authorList>
    </citation>
    <scope>IDENTIFICATION</scope>
    <source>
        <strain evidence="6">4287 / CBS 123668 / FGSC 9935 / NRRL 34936</strain>
    </source>
</reference>
<dbReference type="PANTHER" id="PTHR10543">
    <property type="entry name" value="BETA-CAROTENE DIOXYGENASE"/>
    <property type="match status" value="1"/>
</dbReference>
<evidence type="ECO:0000256" key="1">
    <source>
        <dbReference type="ARBA" id="ARBA00006787"/>
    </source>
</evidence>
<keyword evidence="3" id="KW-0560">Oxidoreductase</keyword>
<dbReference type="Proteomes" id="UP000002489">
    <property type="component" value="Unassembled WGS sequence"/>
</dbReference>
<name>A0A0D2XLA2_FUSOF</name>
<dbReference type="GO" id="GO:0046872">
    <property type="term" value="F:metal ion binding"/>
    <property type="evidence" value="ECO:0007669"/>
    <property type="project" value="UniProtKB-KW"/>
</dbReference>
<keyword evidence="4 5" id="KW-0408">Iron</keyword>
<sequence>MGTIFMDETIHLDQPELEKLLQTSDIGSKIDVLERHTSLSIRKSPAANSVQSKKQTLQLDRKFEFGNANPFHTGINAPTRFDAEVGSCLVRGDVPLELDGTFYRVACDPIFANRNGKDIWINGDGAIHAWRFSNGVVDFKQKNPYAGDERVFDDIQGPGNTHVHSWHGWLLVCKEDSPPIAVDPDTLDTIGQLNPAETFTAHPKVDAVSGDTMCYSMEASGMGWVIFHMSNYQFDLDYMKKENGTHFRMNRFLPNRFGVLPRRNPKPEDVRWFDSLKNHTWGHFSNGFEGQDGCIYLDAFIADTDTLGVFPNMHPELDIGNPEKRLNGKLARFKIDPKAGSNELELPVILSEVAGEMGRCDDRFITRPYNNAFGARHSPRGFDAVIHVDIAAGVTNIWEPDEGIAVGEPCFVPRQKDSPEGDGYLLVCTRDAAKRQAQLLILDATNIIAGPVCIVELPFQLCEGVHGNWVETQNLVSRKPLIDYSGVTTAIQEKFGTGAPKFYDKFIGKPVILTRAEAVPNPRLI</sequence>
<organism evidence="6 7">
    <name type="scientific">Fusarium oxysporum (strain Fo5176)</name>
    <name type="common">Fusarium vascular wilt</name>
    <dbReference type="NCBI Taxonomy" id="660025"/>
    <lineage>
        <taxon>Eukaryota</taxon>
        <taxon>Fungi</taxon>
        <taxon>Dikarya</taxon>
        <taxon>Ascomycota</taxon>
        <taxon>Pezizomycotina</taxon>
        <taxon>Sordariomycetes</taxon>
        <taxon>Hypocreomycetidae</taxon>
        <taxon>Hypocreales</taxon>
        <taxon>Nectriaceae</taxon>
        <taxon>Fusarium</taxon>
        <taxon>Fusarium oxysporum species complex</taxon>
    </lineage>
</organism>
<comment type="similarity">
    <text evidence="1">Belongs to the carotenoid oxygenase family.</text>
</comment>
<protein>
    <submittedName>
        <fullName evidence="6">Uncharacterized protein</fullName>
    </submittedName>
</protein>